<protein>
    <submittedName>
        <fullName evidence="1">Uncharacterized protein</fullName>
    </submittedName>
</protein>
<sequence>MRFSAVAAASTLAVLSQVQYAPAPFAVGIGAALGMSGAAIATADGALATLGSGAIAGGVGHISRRMTGWPLKSKRVDLPAGVSQESWDQCQDQLNGDGVKVTISGSTPDTVHVAGVPPACMNLASVITGQPAGSGGPIPIPMGSDSLDYRGVSEDDLRKLGQALQDKGVPLPKAN</sequence>
<gene>
    <name evidence="1" type="ORF">POLS_LOCUS2581</name>
</gene>
<evidence type="ECO:0000313" key="1">
    <source>
        <dbReference type="EMBL" id="CAG8026477.1"/>
    </source>
</evidence>
<dbReference type="Proteomes" id="UP001153618">
    <property type="component" value="Unassembled WGS sequence"/>
</dbReference>
<comment type="caution">
    <text evidence="1">The sequence shown here is derived from an EMBL/GenBank/DDBJ whole genome shotgun (WGS) entry which is preliminary data.</text>
</comment>
<accession>A0A9W4HIX9</accession>
<evidence type="ECO:0000313" key="2">
    <source>
        <dbReference type="Proteomes" id="UP001153618"/>
    </source>
</evidence>
<reference evidence="1" key="1">
    <citation type="submission" date="2021-07" db="EMBL/GenBank/DDBJ databases">
        <authorList>
            <person name="Branca A.L. A."/>
        </authorList>
    </citation>
    <scope>NUCLEOTIDE SEQUENCE</scope>
</reference>
<dbReference type="AlphaFoldDB" id="A0A9W4HIX9"/>
<proteinExistence type="predicted"/>
<name>A0A9W4HIX9_PENOL</name>
<dbReference type="EMBL" id="CAJVOS010000015">
    <property type="protein sequence ID" value="CAG8026477.1"/>
    <property type="molecule type" value="Genomic_DNA"/>
</dbReference>
<organism evidence="1 2">
    <name type="scientific">Penicillium olsonii</name>
    <dbReference type="NCBI Taxonomy" id="99116"/>
    <lineage>
        <taxon>Eukaryota</taxon>
        <taxon>Fungi</taxon>
        <taxon>Dikarya</taxon>
        <taxon>Ascomycota</taxon>
        <taxon>Pezizomycotina</taxon>
        <taxon>Eurotiomycetes</taxon>
        <taxon>Eurotiomycetidae</taxon>
        <taxon>Eurotiales</taxon>
        <taxon>Aspergillaceae</taxon>
        <taxon>Penicillium</taxon>
    </lineage>
</organism>
<keyword evidence="2" id="KW-1185">Reference proteome</keyword>
<dbReference type="OrthoDB" id="4161406at2759"/>